<gene>
    <name evidence="10" type="primary">F25B5.3</name>
    <name evidence="10" type="ORF">T07_4561</name>
</gene>
<dbReference type="GO" id="GO:0008253">
    <property type="term" value="F:5'-nucleotidase activity"/>
    <property type="evidence" value="ECO:0007669"/>
    <property type="project" value="UniProtKB-EC"/>
</dbReference>
<feature type="non-terminal residue" evidence="10">
    <location>
        <position position="1"/>
    </location>
</feature>
<dbReference type="PANTHER" id="PTHR13045:SF0">
    <property type="entry name" value="7-METHYLGUANOSINE PHOSPHATE-SPECIFIC 5'-NUCLEOTIDASE"/>
    <property type="match status" value="1"/>
</dbReference>
<dbReference type="Proteomes" id="UP000054630">
    <property type="component" value="Unassembled WGS sequence"/>
</dbReference>
<sequence>LGRSSVLVVKDLYTSVSFAEMSGYLSITSVAKSLCDSLTKNSSVIIPDPTLFCQKWITLKRAFPDKLQVVSDFDKTLSKYQLKNGDLAWSTHDVVEQSIFQTDKEIFAQFNSLREKYYPVEFDPHMSDEDKIPSMEHWWKSCHDLIVKSKIKASCLEAFTAKSKLILRREVSVFFDILQRNRIPFIIFSAGIGDVITYVLKRHLKGVPENVHLISNFFELNDEGIVCGFKEPMIHTFNKNASVIVDEGKCFYEKIHNRDCVLLIGDSLGDVHMDVGVVTERCILKVGFLNENCEKLKQRYKSEYDVIICNDQTFRIPNHILQSMLHTTSGIVLTKFATLNGTVHLGICLASDCRVQCFCSKFACNFFSS</sequence>
<evidence type="ECO:0000256" key="6">
    <source>
        <dbReference type="ARBA" id="ARBA00022801"/>
    </source>
</evidence>
<dbReference type="SFLD" id="SFLDS00003">
    <property type="entry name" value="Haloacid_Dehalogenase"/>
    <property type="match status" value="1"/>
</dbReference>
<keyword evidence="11" id="KW-1185">Reference proteome</keyword>
<evidence type="ECO:0000256" key="5">
    <source>
        <dbReference type="ARBA" id="ARBA00022741"/>
    </source>
</evidence>
<evidence type="ECO:0000256" key="2">
    <source>
        <dbReference type="ARBA" id="ARBA00008389"/>
    </source>
</evidence>
<protein>
    <recommendedName>
        <fullName evidence="3 9">5'-nucleotidase</fullName>
        <ecNumber evidence="3 9">3.1.3.5</ecNumber>
    </recommendedName>
</protein>
<evidence type="ECO:0000256" key="8">
    <source>
        <dbReference type="ARBA" id="ARBA00023080"/>
    </source>
</evidence>
<dbReference type="Pfam" id="PF05822">
    <property type="entry name" value="UMPH-1"/>
    <property type="match status" value="1"/>
</dbReference>
<dbReference type="InterPro" id="IPR023214">
    <property type="entry name" value="HAD_sf"/>
</dbReference>
<evidence type="ECO:0000256" key="1">
    <source>
        <dbReference type="ARBA" id="ARBA00000815"/>
    </source>
</evidence>
<dbReference type="InterPro" id="IPR006434">
    <property type="entry name" value="Pyrimidine_nucleotidase_eu"/>
</dbReference>
<comment type="similarity">
    <text evidence="2 9">Belongs to the pyrimidine 5'-nucleotidase family.</text>
</comment>
<keyword evidence="5 9" id="KW-0547">Nucleotide-binding</keyword>
<evidence type="ECO:0000313" key="10">
    <source>
        <dbReference type="EMBL" id="KRX12946.1"/>
    </source>
</evidence>
<evidence type="ECO:0000256" key="7">
    <source>
        <dbReference type="ARBA" id="ARBA00022842"/>
    </source>
</evidence>
<organism evidence="10 11">
    <name type="scientific">Trichinella nelsoni</name>
    <dbReference type="NCBI Taxonomy" id="6336"/>
    <lineage>
        <taxon>Eukaryota</taxon>
        <taxon>Metazoa</taxon>
        <taxon>Ecdysozoa</taxon>
        <taxon>Nematoda</taxon>
        <taxon>Enoplea</taxon>
        <taxon>Dorylaimia</taxon>
        <taxon>Trichinellida</taxon>
        <taxon>Trichinellidae</taxon>
        <taxon>Trichinella</taxon>
    </lineage>
</organism>
<dbReference type="Gene3D" id="1.10.150.340">
    <property type="entry name" value="Pyrimidine 5'-nucleotidase (UMPH-1), N-terminal domain"/>
    <property type="match status" value="1"/>
</dbReference>
<keyword evidence="9" id="KW-0963">Cytoplasm</keyword>
<dbReference type="FunFam" id="1.10.150.340:FF:000001">
    <property type="entry name" value="Cytosolic 5-nucleotidase 3-like"/>
    <property type="match status" value="1"/>
</dbReference>
<evidence type="ECO:0000256" key="9">
    <source>
        <dbReference type="RuleBase" id="RU361276"/>
    </source>
</evidence>
<dbReference type="OrthoDB" id="10014216at2759"/>
<keyword evidence="4" id="KW-0479">Metal-binding</keyword>
<proteinExistence type="inferred from homology"/>
<comment type="caution">
    <text evidence="10">The sequence shown here is derived from an EMBL/GenBank/DDBJ whole genome shotgun (WGS) entry which is preliminary data.</text>
</comment>
<dbReference type="EMBL" id="JYDL01000241">
    <property type="protein sequence ID" value="KRX12946.1"/>
    <property type="molecule type" value="Genomic_DNA"/>
</dbReference>
<keyword evidence="7" id="KW-0460">Magnesium</keyword>
<dbReference type="EC" id="3.1.3.5" evidence="3 9"/>
<dbReference type="SUPFAM" id="SSF56784">
    <property type="entry name" value="HAD-like"/>
    <property type="match status" value="1"/>
</dbReference>
<name>A0A0V0RES2_9BILA</name>
<evidence type="ECO:0000256" key="3">
    <source>
        <dbReference type="ARBA" id="ARBA00012643"/>
    </source>
</evidence>
<dbReference type="GO" id="GO:0000166">
    <property type="term" value="F:nucleotide binding"/>
    <property type="evidence" value="ECO:0007669"/>
    <property type="project" value="UniProtKB-KW"/>
</dbReference>
<dbReference type="GO" id="GO:0005737">
    <property type="term" value="C:cytoplasm"/>
    <property type="evidence" value="ECO:0007669"/>
    <property type="project" value="UniProtKB-SubCell"/>
</dbReference>
<keyword evidence="8 9" id="KW-0546">Nucleotide metabolism</keyword>
<dbReference type="NCBIfam" id="TIGR01544">
    <property type="entry name" value="HAD-SF-IE"/>
    <property type="match status" value="1"/>
</dbReference>
<comment type="subcellular location">
    <subcellularLocation>
        <location evidence="9">Cytoplasm</location>
    </subcellularLocation>
</comment>
<accession>A0A0V0RES2</accession>
<dbReference type="PANTHER" id="PTHR13045">
    <property type="entry name" value="5'-NUCLEOTIDASE"/>
    <property type="match status" value="1"/>
</dbReference>
<dbReference type="GO" id="GO:0009117">
    <property type="term" value="P:nucleotide metabolic process"/>
    <property type="evidence" value="ECO:0007669"/>
    <property type="project" value="UniProtKB-KW"/>
</dbReference>
<evidence type="ECO:0000313" key="11">
    <source>
        <dbReference type="Proteomes" id="UP000054630"/>
    </source>
</evidence>
<evidence type="ECO:0000256" key="4">
    <source>
        <dbReference type="ARBA" id="ARBA00022723"/>
    </source>
</evidence>
<keyword evidence="6 9" id="KW-0378">Hydrolase</keyword>
<reference evidence="10 11" key="1">
    <citation type="submission" date="2015-01" db="EMBL/GenBank/DDBJ databases">
        <title>Evolution of Trichinella species and genotypes.</title>
        <authorList>
            <person name="Korhonen P.K."/>
            <person name="Edoardo P."/>
            <person name="Giuseppe L.R."/>
            <person name="Gasser R.B."/>
        </authorList>
    </citation>
    <scope>NUCLEOTIDE SEQUENCE [LARGE SCALE GENOMIC DNA]</scope>
    <source>
        <strain evidence="10">ISS37</strain>
    </source>
</reference>
<feature type="non-terminal residue" evidence="10">
    <location>
        <position position="369"/>
    </location>
</feature>
<dbReference type="InterPro" id="IPR036412">
    <property type="entry name" value="HAD-like_sf"/>
</dbReference>
<dbReference type="Gene3D" id="3.40.50.1000">
    <property type="entry name" value="HAD superfamily/HAD-like"/>
    <property type="match status" value="1"/>
</dbReference>
<comment type="catalytic activity">
    <reaction evidence="1 9">
        <text>a ribonucleoside 5'-phosphate + H2O = a ribonucleoside + phosphate</text>
        <dbReference type="Rhea" id="RHEA:12484"/>
        <dbReference type="ChEBI" id="CHEBI:15377"/>
        <dbReference type="ChEBI" id="CHEBI:18254"/>
        <dbReference type="ChEBI" id="CHEBI:43474"/>
        <dbReference type="ChEBI" id="CHEBI:58043"/>
        <dbReference type="EC" id="3.1.3.5"/>
    </reaction>
</comment>
<dbReference type="SFLD" id="SFLDG01128">
    <property type="entry name" value="C1.4:_5'-Nucleotidase_Like"/>
    <property type="match status" value="1"/>
</dbReference>
<dbReference type="AlphaFoldDB" id="A0A0V0RES2"/>
<dbReference type="GO" id="GO:0000287">
    <property type="term" value="F:magnesium ion binding"/>
    <property type="evidence" value="ECO:0007669"/>
    <property type="project" value="InterPro"/>
</dbReference>